<accession>A0AA46PEU8</accession>
<protein>
    <submittedName>
        <fullName evidence="1">Uncharacterized protein</fullName>
    </submittedName>
</protein>
<gene>
    <name evidence="1" type="ORF">OCS65_24700</name>
</gene>
<dbReference type="GeneID" id="83623686"/>
<reference evidence="1" key="1">
    <citation type="submission" date="2022-09" db="EMBL/GenBank/DDBJ databases">
        <title>The genome sequence of Rhodococcus aetherivorans N1.</title>
        <authorList>
            <person name="Jiang W."/>
        </authorList>
    </citation>
    <scope>NUCLEOTIDE SEQUENCE</scope>
    <source>
        <strain evidence="1">N1</strain>
    </source>
</reference>
<evidence type="ECO:0000313" key="2">
    <source>
        <dbReference type="Proteomes" id="UP001163947"/>
    </source>
</evidence>
<sequence length="77" mass="7996">MLSSCCDGERLEWLGYRGGVGLAGGFEGVGASCPGHVLIPGDDFRLAADPLAQPGGVRALDSGNSARRGWLRHRGLC</sequence>
<proteinExistence type="predicted"/>
<evidence type="ECO:0000313" key="1">
    <source>
        <dbReference type="EMBL" id="UYF93597.1"/>
    </source>
</evidence>
<organism evidence="1 2">
    <name type="scientific">Rhodococcus aetherivorans</name>
    <dbReference type="NCBI Taxonomy" id="191292"/>
    <lineage>
        <taxon>Bacteria</taxon>
        <taxon>Bacillati</taxon>
        <taxon>Actinomycetota</taxon>
        <taxon>Actinomycetes</taxon>
        <taxon>Mycobacteriales</taxon>
        <taxon>Nocardiaceae</taxon>
        <taxon>Rhodococcus</taxon>
    </lineage>
</organism>
<dbReference type="EMBL" id="CP106982">
    <property type="protein sequence ID" value="UYF93597.1"/>
    <property type="molecule type" value="Genomic_DNA"/>
</dbReference>
<dbReference type="AlphaFoldDB" id="A0AA46PEU8"/>
<dbReference type="RefSeq" id="WP_146034312.1">
    <property type="nucleotide sequence ID" value="NZ_CAVJ010000195.1"/>
</dbReference>
<name>A0AA46PEU8_9NOCA</name>
<dbReference type="Proteomes" id="UP001163947">
    <property type="component" value="Chromosome"/>
</dbReference>